<dbReference type="AlphaFoldDB" id="A0A914BCX1"/>
<evidence type="ECO:0000313" key="6">
    <source>
        <dbReference type="Proteomes" id="UP000887568"/>
    </source>
</evidence>
<dbReference type="PANTHER" id="PTHR43016:SF16">
    <property type="entry name" value="METALLOPROTEASE, PUTATIVE (AFU_ORTHOLOGUE AFUA_4G07610)-RELATED"/>
    <property type="match status" value="1"/>
</dbReference>
<sequence>MSAHFERTCSVISNGVVPVNKYKSTRTGLQVFIAQVEGPLVNGFFCLATEAHDDDGLPHTLEHLIFLGSEQYPFKGVLDMLANRCLAQGTNAWTDTDHTCYTVMTAGSQGFLNLLPIYLDHVLYPTLTEAGYVTEVHHVNGEGENAGVVYCEMQGRENSGESLSHLAMLRAMYPGRCGYKSETGGIMSNLRTSTSNTKVRQYHKDFYRPDNLCLIITGQVTPEEVFQALEPFEERIIAKGDLPPYVRPWQGPVPPLTESVVQTVPYPSDDEANGMVYMAWRAPKAKDLYTMAAVQVLMEYLTDTSVAPLQRDFVELEDPYCSKVRYSVIEASESCVYVKFDNVPKAKLSEIKDRLCSTLDGISSGKEPVDMERMASVLHRRILECLNHMEERPHDTFAFMGIGDFLYCDTKEELEQRLNQVENYKKQVKEPDSFWKKLLTDFFITAKSVTILGEPSQKLAESMPEEEKQRVAKQREDLGEAGLKEKTDALLKATEENETEPPENMISSLPVPGTDSIHFHPINRRSNLPSNQGDGELDGMNLQKIPFTFQLDDIHTNFVLFSVLLDTSSVPGNLKQYLPLFIEIIFESPLMRDGVLISYEDVVTQLAADTLSTESSLGFKGARFRCGKFSQLALIEVKVEVEKYFKGVQWLQELLYQTQFVADRLKIVANKMTNDVARLKRDGRTVAVAAVREMNYVKESNFHVASMIRQQKFLSSVVEKLDQDPEGVIKEMNGLRDLLTSPNNLRIHMAADMKKLKEAGDAQLPWQQHFVGKNVKADSKCDKLGKFASQLLCPVAPSAPMGTIVGVGSVESAFLIQTVPCISSFTDPDLPAIMVYMECLCALEGPMWKQIRGLGLAYHYRMYCRPEEGLLYFQLFKCTHVVNAYKQALDIVEGYLSGKTTFDPVQLETAISSVLYEVIEREETVASTSQESLLSYFRGTDQNYNRDLLSQITKVTVDDLMRIGDKYMRPLFDTGKSRCSVCCQPSKVDEIKEAFKTFGRELTVMASLDEGFQ</sequence>
<reference evidence="5" key="1">
    <citation type="submission" date="2022-11" db="UniProtKB">
        <authorList>
            <consortium name="EnsemblMetazoa"/>
        </authorList>
    </citation>
    <scope>IDENTIFICATION</scope>
</reference>
<dbReference type="FunFam" id="3.30.830.10:FF:000031">
    <property type="entry name" value="Putative zinc metalloprotease"/>
    <property type="match status" value="1"/>
</dbReference>
<dbReference type="GO" id="GO:0046872">
    <property type="term" value="F:metal ion binding"/>
    <property type="evidence" value="ECO:0007669"/>
    <property type="project" value="InterPro"/>
</dbReference>
<dbReference type="InterPro" id="IPR011249">
    <property type="entry name" value="Metalloenz_LuxS/M16"/>
</dbReference>
<dbReference type="FunFam" id="3.30.830.10:FF:000042">
    <property type="entry name" value="Zinc metalloprotease, putative"/>
    <property type="match status" value="1"/>
</dbReference>
<accession>A0A914BCX1</accession>
<dbReference type="OMA" id="WEGFARI"/>
<feature type="region of interest" description="Disordered" evidence="1">
    <location>
        <begin position="457"/>
        <end position="487"/>
    </location>
</feature>
<proteinExistence type="predicted"/>
<feature type="domain" description="Peptidase M16 C-terminal" evidence="3">
    <location>
        <begin position="197"/>
        <end position="364"/>
    </location>
</feature>
<dbReference type="FunFam" id="3.30.830.10:FF:000036">
    <property type="entry name" value="Putative zinc metalloprotease"/>
    <property type="match status" value="1"/>
</dbReference>
<dbReference type="RefSeq" id="XP_038073899.1">
    <property type="nucleotide sequence ID" value="XM_038217971.1"/>
</dbReference>
<dbReference type="SUPFAM" id="SSF63411">
    <property type="entry name" value="LuxS/MPP-like metallohydrolase"/>
    <property type="match status" value="4"/>
</dbReference>
<dbReference type="GeneID" id="119741959"/>
<dbReference type="InterPro" id="IPR011765">
    <property type="entry name" value="Pept_M16_N"/>
</dbReference>
<dbReference type="Pfam" id="PF00675">
    <property type="entry name" value="Peptidase_M16"/>
    <property type="match status" value="1"/>
</dbReference>
<evidence type="ECO:0000313" key="5">
    <source>
        <dbReference type="EnsemblMetazoa" id="XP_038073899.1"/>
    </source>
</evidence>
<evidence type="ECO:0000256" key="1">
    <source>
        <dbReference type="SAM" id="MobiDB-lite"/>
    </source>
</evidence>
<feature type="domain" description="Peptidase M16C associated" evidence="4">
    <location>
        <begin position="454"/>
        <end position="714"/>
    </location>
</feature>
<dbReference type="OrthoDB" id="4953at2759"/>
<dbReference type="FunFam" id="3.30.830.10:FF:000015">
    <property type="entry name" value="Putative zinc metalloprotease"/>
    <property type="match status" value="1"/>
</dbReference>
<dbReference type="EnsemblMetazoa" id="XM_038217971.1">
    <property type="protein sequence ID" value="XP_038073899.1"/>
    <property type="gene ID" value="LOC119741959"/>
</dbReference>
<evidence type="ECO:0000259" key="2">
    <source>
        <dbReference type="Pfam" id="PF00675"/>
    </source>
</evidence>
<dbReference type="GO" id="GO:0006508">
    <property type="term" value="P:proteolysis"/>
    <property type="evidence" value="ECO:0007669"/>
    <property type="project" value="InterPro"/>
</dbReference>
<dbReference type="Gene3D" id="3.30.830.10">
    <property type="entry name" value="Metalloenzyme, LuxS/M16 peptidase-like"/>
    <property type="match status" value="4"/>
</dbReference>
<feature type="compositionally biased region" description="Basic and acidic residues" evidence="1">
    <location>
        <begin position="465"/>
        <end position="487"/>
    </location>
</feature>
<evidence type="ECO:0000259" key="3">
    <source>
        <dbReference type="Pfam" id="PF05193"/>
    </source>
</evidence>
<dbReference type="InterPro" id="IPR013578">
    <property type="entry name" value="Peptidase_M16C_assoc"/>
</dbReference>
<feature type="domain" description="Peptidase M16 N-terminal" evidence="2">
    <location>
        <begin position="50"/>
        <end position="134"/>
    </location>
</feature>
<organism evidence="5 6">
    <name type="scientific">Patiria miniata</name>
    <name type="common">Bat star</name>
    <name type="synonym">Asterina miniata</name>
    <dbReference type="NCBI Taxonomy" id="46514"/>
    <lineage>
        <taxon>Eukaryota</taxon>
        <taxon>Metazoa</taxon>
        <taxon>Echinodermata</taxon>
        <taxon>Eleutherozoa</taxon>
        <taxon>Asterozoa</taxon>
        <taxon>Asteroidea</taxon>
        <taxon>Valvatacea</taxon>
        <taxon>Valvatida</taxon>
        <taxon>Asterinidae</taxon>
        <taxon>Patiria</taxon>
    </lineage>
</organism>
<dbReference type="InterPro" id="IPR007863">
    <property type="entry name" value="Peptidase_M16_C"/>
</dbReference>
<dbReference type="Proteomes" id="UP000887568">
    <property type="component" value="Unplaced"/>
</dbReference>
<dbReference type="PANTHER" id="PTHR43016">
    <property type="entry name" value="PRESEQUENCE PROTEASE"/>
    <property type="match status" value="1"/>
</dbReference>
<evidence type="ECO:0008006" key="7">
    <source>
        <dbReference type="Google" id="ProtNLM"/>
    </source>
</evidence>
<evidence type="ECO:0000259" key="4">
    <source>
        <dbReference type="Pfam" id="PF08367"/>
    </source>
</evidence>
<protein>
    <recommendedName>
        <fullName evidence="7">Presequence protease, mitochondrial</fullName>
    </recommendedName>
</protein>
<name>A0A914BCX1_PATMI</name>
<dbReference type="Pfam" id="PF08367">
    <property type="entry name" value="M16C_assoc"/>
    <property type="match status" value="1"/>
</dbReference>
<dbReference type="Pfam" id="PF05193">
    <property type="entry name" value="Peptidase_M16_C"/>
    <property type="match status" value="1"/>
</dbReference>
<keyword evidence="6" id="KW-1185">Reference proteome</keyword>